<evidence type="ECO:0000313" key="2">
    <source>
        <dbReference type="EMBL" id="CCM04274.1"/>
    </source>
</evidence>
<protein>
    <recommendedName>
        <fullName evidence="4">F-box domain-containing protein</fullName>
    </recommendedName>
</protein>
<dbReference type="GeneID" id="24099185"/>
<evidence type="ECO:0000256" key="1">
    <source>
        <dbReference type="SAM" id="MobiDB-lite"/>
    </source>
</evidence>
<feature type="region of interest" description="Disordered" evidence="1">
    <location>
        <begin position="63"/>
        <end position="99"/>
    </location>
</feature>
<dbReference type="AlphaFoldDB" id="J4H429"/>
<dbReference type="EMBL" id="HE797148">
    <property type="protein sequence ID" value="CCM04274.1"/>
    <property type="molecule type" value="Genomic_DNA"/>
</dbReference>
<organism evidence="2 3">
    <name type="scientific">Fibroporia radiculosa</name>
    <dbReference type="NCBI Taxonomy" id="599839"/>
    <lineage>
        <taxon>Eukaryota</taxon>
        <taxon>Fungi</taxon>
        <taxon>Dikarya</taxon>
        <taxon>Basidiomycota</taxon>
        <taxon>Agaricomycotina</taxon>
        <taxon>Agaricomycetes</taxon>
        <taxon>Polyporales</taxon>
        <taxon>Fibroporiaceae</taxon>
        <taxon>Fibroporia</taxon>
    </lineage>
</organism>
<dbReference type="OrthoDB" id="2804670at2759"/>
<evidence type="ECO:0000313" key="3">
    <source>
        <dbReference type="Proteomes" id="UP000006352"/>
    </source>
</evidence>
<gene>
    <name evidence="2" type="ORF">FIBRA_06445</name>
</gene>
<dbReference type="Proteomes" id="UP000006352">
    <property type="component" value="Unassembled WGS sequence"/>
</dbReference>
<dbReference type="InParanoid" id="J4H429"/>
<dbReference type="HOGENOM" id="CLU_036316_0_1_1"/>
<reference evidence="2 3" key="1">
    <citation type="journal article" date="2012" name="Appl. Environ. Microbiol.">
        <title>Short-read sequencing for genomic analysis of the brown rot fungus Fibroporia radiculosa.</title>
        <authorList>
            <person name="Tang J.D."/>
            <person name="Perkins A.D."/>
            <person name="Sonstegard T.S."/>
            <person name="Schroeder S.G."/>
            <person name="Burgess S.C."/>
            <person name="Diehl S.V."/>
        </authorList>
    </citation>
    <scope>NUCLEOTIDE SEQUENCE [LARGE SCALE GENOMIC DNA]</scope>
    <source>
        <strain evidence="2 3">TFFH 294</strain>
    </source>
</reference>
<keyword evidence="3" id="KW-1185">Reference proteome</keyword>
<accession>J4H429</accession>
<dbReference type="RefSeq" id="XP_012183557.1">
    <property type="nucleotide sequence ID" value="XM_012328167.1"/>
</dbReference>
<feature type="compositionally biased region" description="Basic and acidic residues" evidence="1">
    <location>
        <begin position="89"/>
        <end position="99"/>
    </location>
</feature>
<proteinExistence type="predicted"/>
<feature type="region of interest" description="Disordered" evidence="1">
    <location>
        <begin position="1"/>
        <end position="44"/>
    </location>
</feature>
<name>J4H429_9APHY</name>
<sequence>MVVVGLETGIARLTVGQPEPPRTRGRPNSHRTETRTHPASAGGAHYPGGFLSPFSLFNINSRPESSRTVQMPPRPRRVSAKTAASPSSRVDHGNSERKSEKVYLGPDLPLEVWEQVFDLLAWDGWLGTLRNCALSCRLWAPRCGWHLAGEVVVRNRRHGHRVAKAMAAPYRASLARAITLTLPVGFIAGRPSLSVAALKIGSQLRGRAFWEATVLHVDVFAHLRMTFPNVTRLTLDFVVFPSAVVFARLVYSFPHLARLACYSVSFRTRGRSVRGRALPPKGFALADLELCASVDVVDFLVDSSAGPGLHRIKCEDLSQTDVYRLVDCAGASLRSLNFTCAKWRHHTPKLDLGGLLGLESLALTLDVPERHPGLDGAAFWAQLGVVLPASAQPQLQTLTVSVNTGVMYDENGVQGVLRVLDTQSPADDACAHIDDLLTAPAYCRLQSVSFRLLYHNSVSNYHWHAPHSRTQQLWHQHLSCLFPKISAHQLLRSSVEMRDLRMYLPELGFWR</sequence>
<evidence type="ECO:0008006" key="4">
    <source>
        <dbReference type="Google" id="ProtNLM"/>
    </source>
</evidence>